<feature type="domain" description="Ice-binding protein C-terminal" evidence="2">
    <location>
        <begin position="180"/>
        <end position="204"/>
    </location>
</feature>
<keyword evidence="1" id="KW-0732">Signal</keyword>
<keyword evidence="3" id="KW-0687">Ribonucleoprotein</keyword>
<feature type="signal peptide" evidence="1">
    <location>
        <begin position="1"/>
        <end position="22"/>
    </location>
</feature>
<dbReference type="EMBL" id="AFHG01000059">
    <property type="protein sequence ID" value="EGK69713.1"/>
    <property type="molecule type" value="Genomic_DNA"/>
</dbReference>
<evidence type="ECO:0000313" key="3">
    <source>
        <dbReference type="EMBL" id="EGK69713.1"/>
    </source>
</evidence>
<dbReference type="NCBIfam" id="TIGR02595">
    <property type="entry name" value="PEP_CTERM"/>
    <property type="match status" value="1"/>
</dbReference>
<evidence type="ECO:0000256" key="1">
    <source>
        <dbReference type="SAM" id="SignalP"/>
    </source>
</evidence>
<accession>F5RH83</accession>
<name>F5RH83_METUF</name>
<dbReference type="AlphaFoldDB" id="F5RH83"/>
<evidence type="ECO:0000313" key="4">
    <source>
        <dbReference type="Proteomes" id="UP000005019"/>
    </source>
</evidence>
<dbReference type="GO" id="GO:0005840">
    <property type="term" value="C:ribosome"/>
    <property type="evidence" value="ECO:0007669"/>
    <property type="project" value="UniProtKB-KW"/>
</dbReference>
<sequence length="205" mass="21203">MMTLRGILLSATIAATSSGAMASTATTLDQNFNPGDSIVMAFITQSYLGQSFKPSADNIVGAGLLLTGPGSASAEIRIDLWADKPTAGGAPLRTGVASGAGSSWVDVFWDIQSVVPERTYFLTFSTSASQDNGVGFAGSTNADYLRGRLYAGVTSGAIYADNPAFNNFDFSFRTFAAAAPVPEPASWASLLGGLALIGAARARRR</sequence>
<dbReference type="eggNOG" id="ENOG502ZXRZ">
    <property type="taxonomic scope" value="Bacteria"/>
</dbReference>
<feature type="chain" id="PRO_5003327243" evidence="1">
    <location>
        <begin position="23"/>
        <end position="205"/>
    </location>
</feature>
<comment type="caution">
    <text evidence="3">The sequence shown here is derived from an EMBL/GenBank/DDBJ whole genome shotgun (WGS) entry which is preliminary data.</text>
</comment>
<gene>
    <name evidence="3" type="ORF">METUNv1_03676</name>
</gene>
<evidence type="ECO:0000259" key="2">
    <source>
        <dbReference type="Pfam" id="PF07589"/>
    </source>
</evidence>
<organism evidence="3 4">
    <name type="scientific">Methyloversatilis universalis (strain ATCC BAA-1314 / DSM 25237 / JCM 13912 / CCUG 52030 / FAM5)</name>
    <dbReference type="NCBI Taxonomy" id="1000565"/>
    <lineage>
        <taxon>Bacteria</taxon>
        <taxon>Pseudomonadati</taxon>
        <taxon>Pseudomonadota</taxon>
        <taxon>Betaproteobacteria</taxon>
        <taxon>Nitrosomonadales</taxon>
        <taxon>Sterolibacteriaceae</taxon>
        <taxon>Methyloversatilis</taxon>
    </lineage>
</organism>
<dbReference type="RefSeq" id="WP_008064240.1">
    <property type="nucleotide sequence ID" value="NZ_AFHG01000059.1"/>
</dbReference>
<keyword evidence="4" id="KW-1185">Reference proteome</keyword>
<protein>
    <submittedName>
        <fullName evidence="3">30S ribosomal protein S21</fullName>
    </submittedName>
</protein>
<dbReference type="Pfam" id="PF07589">
    <property type="entry name" value="PEP-CTERM"/>
    <property type="match status" value="1"/>
</dbReference>
<proteinExistence type="predicted"/>
<dbReference type="STRING" id="1000565.METUNv1_03676"/>
<dbReference type="InterPro" id="IPR013424">
    <property type="entry name" value="Ice-binding_C"/>
</dbReference>
<keyword evidence="3" id="KW-0689">Ribosomal protein</keyword>
<reference evidence="3 4" key="1">
    <citation type="journal article" date="2011" name="J. Bacteriol.">
        <title>Genome sequence of Methyloversatilis universalis FAM5T, a methylotrophic representative of the order Rhodocyclales.</title>
        <authorList>
            <person name="Kittichotirat W."/>
            <person name="Good N.M."/>
            <person name="Hall R."/>
            <person name="Bringel F."/>
            <person name="Lajus A."/>
            <person name="Medigue C."/>
            <person name="Smalley N.E."/>
            <person name="Beck D."/>
            <person name="Bumgarner R."/>
            <person name="Vuilleumier S."/>
            <person name="Kalyuzhnaya M.G."/>
        </authorList>
    </citation>
    <scope>NUCLEOTIDE SEQUENCE [LARGE SCALE GENOMIC DNA]</scope>
    <source>
        <strain evidence="4">ATCC BAA-1314 / JCM 13912 / FAM5</strain>
    </source>
</reference>
<dbReference type="Proteomes" id="UP000005019">
    <property type="component" value="Unassembled WGS sequence"/>
</dbReference>